<evidence type="ECO:0000313" key="5">
    <source>
        <dbReference type="EMBL" id="KAJ5113592.1"/>
    </source>
</evidence>
<keyword evidence="6" id="KW-1185">Reference proteome</keyword>
<evidence type="ECO:0000313" key="6">
    <source>
        <dbReference type="Proteomes" id="UP001149165"/>
    </source>
</evidence>
<dbReference type="InterPro" id="IPR051609">
    <property type="entry name" value="NmrA/Isoflavone_reductase-like"/>
</dbReference>
<keyword evidence="3" id="KW-0560">Oxidoreductase</keyword>
<dbReference type="EMBL" id="JAPQKH010000002">
    <property type="protein sequence ID" value="KAJ5113592.1"/>
    <property type="molecule type" value="Genomic_DNA"/>
</dbReference>
<comment type="similarity">
    <text evidence="1">Belongs to the NmrA-type oxidoreductase family. Isoflavone reductase subfamily.</text>
</comment>
<dbReference type="OrthoDB" id="10000533at2759"/>
<proteinExistence type="inferred from homology"/>
<sequence length="312" mass="35078">MVKVAVSGGTSSVAREVTEAIISHGHDVKILSRERINYQDPKQLEQALQGVHTLLSFIVITDDPSSTAQKNLIDAAIRSGVKRFAPSEWATSSLECMPWYAFKEETRRYLEELNRDQTVLEYTLFQPGLFMNYLTHPFKSADHLHQTELPFDFNNKRAIVPENYDQIYITLTTVQDLAHVVAMAIIFEGKWPIVGGVKGTDISLQQLIALGQKIRSPYGTDLGAGGEPFQVETVKLHDLQSKKWSASWTPKFSHPAIPPEFVSETLSKRVVSDMLLGMSAGCFKVSDEWNRLLEYESTPIEDFLLEAWSGKS</sequence>
<dbReference type="InterPro" id="IPR036291">
    <property type="entry name" value="NAD(P)-bd_dom_sf"/>
</dbReference>
<reference evidence="5" key="2">
    <citation type="journal article" date="2023" name="IMA Fungus">
        <title>Comparative genomic study of the Penicillium genus elucidates a diverse pangenome and 15 lateral gene transfer events.</title>
        <authorList>
            <person name="Petersen C."/>
            <person name="Sorensen T."/>
            <person name="Nielsen M.R."/>
            <person name="Sondergaard T.E."/>
            <person name="Sorensen J.L."/>
            <person name="Fitzpatrick D.A."/>
            <person name="Frisvad J.C."/>
            <person name="Nielsen K.L."/>
        </authorList>
    </citation>
    <scope>NUCLEOTIDE SEQUENCE</scope>
    <source>
        <strain evidence="5">IBT 30069</strain>
    </source>
</reference>
<keyword evidence="2" id="KW-0521">NADP</keyword>
<comment type="caution">
    <text evidence="5">The sequence shown here is derived from an EMBL/GenBank/DDBJ whole genome shotgun (WGS) entry which is preliminary data.</text>
</comment>
<name>A0A9W9G7U3_9EURO</name>
<accession>A0A9W9G7U3</accession>
<feature type="domain" description="NmrA-like" evidence="4">
    <location>
        <begin position="3"/>
        <end position="179"/>
    </location>
</feature>
<evidence type="ECO:0000259" key="4">
    <source>
        <dbReference type="Pfam" id="PF05368"/>
    </source>
</evidence>
<organism evidence="5 6">
    <name type="scientific">Penicillium angulare</name>
    <dbReference type="NCBI Taxonomy" id="116970"/>
    <lineage>
        <taxon>Eukaryota</taxon>
        <taxon>Fungi</taxon>
        <taxon>Dikarya</taxon>
        <taxon>Ascomycota</taxon>
        <taxon>Pezizomycotina</taxon>
        <taxon>Eurotiomycetes</taxon>
        <taxon>Eurotiomycetidae</taxon>
        <taxon>Eurotiales</taxon>
        <taxon>Aspergillaceae</taxon>
        <taxon>Penicillium</taxon>
    </lineage>
</organism>
<protein>
    <recommendedName>
        <fullName evidence="4">NmrA-like domain-containing protein</fullName>
    </recommendedName>
</protein>
<dbReference type="GO" id="GO:0016491">
    <property type="term" value="F:oxidoreductase activity"/>
    <property type="evidence" value="ECO:0007669"/>
    <property type="project" value="UniProtKB-KW"/>
</dbReference>
<dbReference type="Gene3D" id="3.40.50.720">
    <property type="entry name" value="NAD(P)-binding Rossmann-like Domain"/>
    <property type="match status" value="1"/>
</dbReference>
<dbReference type="AlphaFoldDB" id="A0A9W9G7U3"/>
<reference evidence="5" key="1">
    <citation type="submission" date="2022-11" db="EMBL/GenBank/DDBJ databases">
        <authorList>
            <person name="Petersen C."/>
        </authorList>
    </citation>
    <scope>NUCLEOTIDE SEQUENCE</scope>
    <source>
        <strain evidence="5">IBT 30069</strain>
    </source>
</reference>
<dbReference type="Pfam" id="PF05368">
    <property type="entry name" value="NmrA"/>
    <property type="match status" value="1"/>
</dbReference>
<dbReference type="Proteomes" id="UP001149165">
    <property type="component" value="Unassembled WGS sequence"/>
</dbReference>
<dbReference type="PANTHER" id="PTHR47706">
    <property type="entry name" value="NMRA-LIKE FAMILY PROTEIN"/>
    <property type="match status" value="1"/>
</dbReference>
<evidence type="ECO:0000256" key="2">
    <source>
        <dbReference type="ARBA" id="ARBA00022857"/>
    </source>
</evidence>
<evidence type="ECO:0000256" key="1">
    <source>
        <dbReference type="ARBA" id="ARBA00005725"/>
    </source>
</evidence>
<evidence type="ECO:0000256" key="3">
    <source>
        <dbReference type="ARBA" id="ARBA00023002"/>
    </source>
</evidence>
<gene>
    <name evidence="5" type="ORF">N7456_002126</name>
</gene>
<dbReference type="SUPFAM" id="SSF51735">
    <property type="entry name" value="NAD(P)-binding Rossmann-fold domains"/>
    <property type="match status" value="1"/>
</dbReference>
<dbReference type="PANTHER" id="PTHR47706:SF4">
    <property type="entry name" value="NMRA-LIKE DOMAIN-CONTAINING PROTEIN"/>
    <property type="match status" value="1"/>
</dbReference>
<dbReference type="InterPro" id="IPR008030">
    <property type="entry name" value="NmrA-like"/>
</dbReference>